<proteinExistence type="predicted"/>
<name>A0A8H9D945_9PROT</name>
<sequence>MNFASSSNGEIWLVFIYAKSKLDTISAKTLKEIKHEIEKTID</sequence>
<comment type="caution">
    <text evidence="1">The sequence shown here is derived from an EMBL/GenBank/DDBJ whole genome shotgun (WGS) entry which is preliminary data.</text>
</comment>
<dbReference type="Proteomes" id="UP000601736">
    <property type="component" value="Unassembled WGS sequence"/>
</dbReference>
<organism evidence="1 2">
    <name type="scientific">Nitrosomonas nitrosa</name>
    <dbReference type="NCBI Taxonomy" id="52442"/>
    <lineage>
        <taxon>Bacteria</taxon>
        <taxon>Pseudomonadati</taxon>
        <taxon>Pseudomonadota</taxon>
        <taxon>Betaproteobacteria</taxon>
        <taxon>Nitrosomonadales</taxon>
        <taxon>Nitrosomonadaceae</taxon>
        <taxon>Nitrosomonas</taxon>
    </lineage>
</organism>
<dbReference type="EMBL" id="CAJNAP010000015">
    <property type="protein sequence ID" value="CAE6506389.1"/>
    <property type="molecule type" value="Genomic_DNA"/>
</dbReference>
<protein>
    <submittedName>
        <fullName evidence="1">Transcriptional regulator</fullName>
    </submittedName>
</protein>
<evidence type="ECO:0000313" key="2">
    <source>
        <dbReference type="Proteomes" id="UP000601736"/>
    </source>
</evidence>
<accession>A0A8H9D945</accession>
<dbReference type="AlphaFoldDB" id="A0A8H9D945"/>
<evidence type="ECO:0000313" key="1">
    <source>
        <dbReference type="EMBL" id="CAE6506389.1"/>
    </source>
</evidence>
<gene>
    <name evidence="1" type="ORF">NMYAN_220001</name>
</gene>
<reference evidence="1" key="1">
    <citation type="submission" date="2021-02" db="EMBL/GenBank/DDBJ databases">
        <authorList>
            <person name="Han P."/>
        </authorList>
    </citation>
    <scope>NUCLEOTIDE SEQUENCE</scope>
    <source>
        <strain evidence="1">Nitrosomonas nitrosa 18-3D</strain>
    </source>
</reference>